<dbReference type="GO" id="GO:0005737">
    <property type="term" value="C:cytoplasm"/>
    <property type="evidence" value="ECO:0007669"/>
    <property type="project" value="TreeGrafter"/>
</dbReference>
<dbReference type="SMART" id="SM00335">
    <property type="entry name" value="ANX"/>
    <property type="match status" value="3"/>
</dbReference>
<dbReference type="PANTHER" id="PTHR10502">
    <property type="entry name" value="ANNEXIN"/>
    <property type="match status" value="1"/>
</dbReference>
<name>A0A6A0H8S5_HYAAZ</name>
<reference evidence="7" key="3">
    <citation type="submission" date="2019-06" db="EMBL/GenBank/DDBJ databases">
        <authorList>
            <person name="Poynton C."/>
            <person name="Hasenbein S."/>
            <person name="Benoit J.B."/>
            <person name="Sepulveda M.S."/>
            <person name="Poelchau M.F."/>
            <person name="Murali S.C."/>
            <person name="Chen S."/>
            <person name="Glastad K.M."/>
            <person name="Werren J.H."/>
            <person name="Vineis J.H."/>
            <person name="Bowen J.L."/>
            <person name="Friedrich M."/>
            <person name="Jones J."/>
            <person name="Robertson H.M."/>
            <person name="Feyereisen R."/>
            <person name="Mechler-Hickson A."/>
            <person name="Mathers N."/>
            <person name="Lee C.E."/>
            <person name="Colbourne J.K."/>
            <person name="Biales A."/>
            <person name="Johnston J.S."/>
            <person name="Wellborn G.A."/>
            <person name="Rosendale A.J."/>
            <person name="Cridge A.G."/>
            <person name="Munoz-Torres M.C."/>
            <person name="Bain P.A."/>
            <person name="Manny A.R."/>
            <person name="Major K.M."/>
            <person name="Lambert F.N."/>
            <person name="Vulpe C.D."/>
            <person name="Tuck P."/>
            <person name="Blalock B.J."/>
            <person name="Lin Y.-Y."/>
            <person name="Smith M.E."/>
            <person name="Ochoa-Acuna H."/>
            <person name="Chen M.-J.M."/>
            <person name="Childers C.P."/>
            <person name="Qu J."/>
            <person name="Dugan S."/>
            <person name="Lee S.L."/>
            <person name="Chao H."/>
            <person name="Dinh H."/>
            <person name="Han Y."/>
            <person name="Doddapaneni H."/>
            <person name="Worley K.C."/>
            <person name="Muzny D.M."/>
            <person name="Gibbs R.A."/>
            <person name="Richards S."/>
        </authorList>
    </citation>
    <scope>NUCLEOTIDE SEQUENCE</scope>
    <source>
        <strain evidence="7">HAZT.00-mixed</strain>
        <tissue evidence="7">Whole organism</tissue>
    </source>
</reference>
<reference evidence="7" key="1">
    <citation type="submission" date="2014-08" db="EMBL/GenBank/DDBJ databases">
        <authorList>
            <person name="Murali S."/>
            <person name="Richards S."/>
            <person name="Bandaranaike D."/>
            <person name="Bellair M."/>
            <person name="Blankenburg K."/>
            <person name="Chao H."/>
            <person name="Dinh H."/>
            <person name="Doddapaneni H."/>
            <person name="Dugan-Rocha S."/>
            <person name="Elkadiri S."/>
            <person name="Gnanaolivu R."/>
            <person name="Hughes D."/>
            <person name="Lee S."/>
            <person name="Li M."/>
            <person name="Ming W."/>
            <person name="Munidasa M."/>
            <person name="Muniz J."/>
            <person name="Nguyen L."/>
            <person name="Osuji N."/>
            <person name="Pu L.-L."/>
            <person name="Puazo M."/>
            <person name="Skinner E."/>
            <person name="Qu C."/>
            <person name="Quiroz J."/>
            <person name="Raj R."/>
            <person name="Weissenberger G."/>
            <person name="Xin Y."/>
            <person name="Zou X."/>
            <person name="Han Y."/>
            <person name="Worley K."/>
            <person name="Muzny D."/>
            <person name="Gibbs R."/>
        </authorList>
    </citation>
    <scope>NUCLEOTIDE SEQUENCE</scope>
    <source>
        <strain evidence="7">HAZT.00-mixed</strain>
        <tissue evidence="7">Whole organism</tissue>
    </source>
</reference>
<dbReference type="GO" id="GO:0005634">
    <property type="term" value="C:nucleus"/>
    <property type="evidence" value="ECO:0007669"/>
    <property type="project" value="TreeGrafter"/>
</dbReference>
<dbReference type="InterPro" id="IPR018502">
    <property type="entry name" value="Annexin_repeat"/>
</dbReference>
<evidence type="ECO:0000256" key="1">
    <source>
        <dbReference type="ARBA" id="ARBA00007831"/>
    </source>
</evidence>
<dbReference type="SUPFAM" id="SSF47874">
    <property type="entry name" value="Annexin"/>
    <property type="match status" value="1"/>
</dbReference>
<comment type="similarity">
    <text evidence="1 6">Belongs to the annexin family.</text>
</comment>
<evidence type="ECO:0000256" key="2">
    <source>
        <dbReference type="ARBA" id="ARBA00022737"/>
    </source>
</evidence>
<dbReference type="PROSITE" id="PS00223">
    <property type="entry name" value="ANNEXIN_1"/>
    <property type="match status" value="2"/>
</dbReference>
<dbReference type="InterPro" id="IPR037104">
    <property type="entry name" value="Annexin_sf"/>
</dbReference>
<dbReference type="InterPro" id="IPR001464">
    <property type="entry name" value="Annexin"/>
</dbReference>
<dbReference type="GO" id="GO:0005886">
    <property type="term" value="C:plasma membrane"/>
    <property type="evidence" value="ECO:0007669"/>
    <property type="project" value="TreeGrafter"/>
</dbReference>
<keyword evidence="5 6" id="KW-0111">Calcium/phospholipid-binding</keyword>
<dbReference type="Pfam" id="PF00191">
    <property type="entry name" value="Annexin"/>
    <property type="match status" value="3"/>
</dbReference>
<dbReference type="GO" id="GO:0001786">
    <property type="term" value="F:phosphatidylserine binding"/>
    <property type="evidence" value="ECO:0007669"/>
    <property type="project" value="TreeGrafter"/>
</dbReference>
<evidence type="ECO:0000256" key="3">
    <source>
        <dbReference type="ARBA" id="ARBA00022837"/>
    </source>
</evidence>
<reference evidence="7" key="2">
    <citation type="journal article" date="2018" name="Environ. Sci. Technol.">
        <title>The Toxicogenome of Hyalella azteca: A Model for Sediment Ecotoxicology and Evolutionary Toxicology.</title>
        <authorList>
            <person name="Poynton H.C."/>
            <person name="Hasenbein S."/>
            <person name="Benoit J.B."/>
            <person name="Sepulveda M.S."/>
            <person name="Poelchau M.F."/>
            <person name="Hughes D.S.T."/>
            <person name="Murali S.C."/>
            <person name="Chen S."/>
            <person name="Glastad K.M."/>
            <person name="Goodisman M.A.D."/>
            <person name="Werren J.H."/>
            <person name="Vineis J.H."/>
            <person name="Bowen J.L."/>
            <person name="Friedrich M."/>
            <person name="Jones J."/>
            <person name="Robertson H.M."/>
            <person name="Feyereisen R."/>
            <person name="Mechler-Hickson A."/>
            <person name="Mathers N."/>
            <person name="Lee C.E."/>
            <person name="Colbourne J.K."/>
            <person name="Biales A."/>
            <person name="Johnston J.S."/>
            <person name="Wellborn G.A."/>
            <person name="Rosendale A.J."/>
            <person name="Cridge A.G."/>
            <person name="Munoz-Torres M.C."/>
            <person name="Bain P.A."/>
            <person name="Manny A.R."/>
            <person name="Major K.M."/>
            <person name="Lambert F.N."/>
            <person name="Vulpe C.D."/>
            <person name="Tuck P."/>
            <person name="Blalock B.J."/>
            <person name="Lin Y.Y."/>
            <person name="Smith M.E."/>
            <person name="Ochoa-Acuna H."/>
            <person name="Chen M.M."/>
            <person name="Childers C.P."/>
            <person name="Qu J."/>
            <person name="Dugan S."/>
            <person name="Lee S.L."/>
            <person name="Chao H."/>
            <person name="Dinh H."/>
            <person name="Han Y."/>
            <person name="Doddapaneni H."/>
            <person name="Worley K.C."/>
            <person name="Muzny D.M."/>
            <person name="Gibbs R.A."/>
            <person name="Richards S."/>
        </authorList>
    </citation>
    <scope>NUCLEOTIDE SEQUENCE</scope>
    <source>
        <strain evidence="7">HAZT.00-mixed</strain>
        <tissue evidence="7">Whole organism</tissue>
    </source>
</reference>
<comment type="caution">
    <text evidence="7">The sequence shown here is derived from an EMBL/GenBank/DDBJ whole genome shotgun (WGS) entry which is preliminary data.</text>
</comment>
<dbReference type="InterPro" id="IPR018252">
    <property type="entry name" value="Annexin_repeat_CS"/>
</dbReference>
<dbReference type="FunFam" id="1.10.220.10:FF:000004">
    <property type="entry name" value="Annexin"/>
    <property type="match status" value="1"/>
</dbReference>
<dbReference type="OrthoDB" id="37886at2759"/>
<dbReference type="PRINTS" id="PR00196">
    <property type="entry name" value="ANNEXIN"/>
</dbReference>
<dbReference type="EMBL" id="JQDR03004168">
    <property type="protein sequence ID" value="KAA0202160.1"/>
    <property type="molecule type" value="Genomic_DNA"/>
</dbReference>
<dbReference type="GO" id="GO:0012506">
    <property type="term" value="C:vesicle membrane"/>
    <property type="evidence" value="ECO:0007669"/>
    <property type="project" value="TreeGrafter"/>
</dbReference>
<dbReference type="FunFam" id="1.10.220.10:FF:000003">
    <property type="entry name" value="Annexin"/>
    <property type="match status" value="1"/>
</dbReference>
<proteinExistence type="inferred from homology"/>
<keyword evidence="2 6" id="KW-0677">Repeat</keyword>
<gene>
    <name evidence="7" type="ORF">HAZT_HAZT002192</name>
</gene>
<dbReference type="FunFam" id="1.10.220.10:FF:000002">
    <property type="entry name" value="Annexin"/>
    <property type="match status" value="1"/>
</dbReference>
<organism evidence="7">
    <name type="scientific">Hyalella azteca</name>
    <name type="common">Amphipod</name>
    <dbReference type="NCBI Taxonomy" id="294128"/>
    <lineage>
        <taxon>Eukaryota</taxon>
        <taxon>Metazoa</taxon>
        <taxon>Ecdysozoa</taxon>
        <taxon>Arthropoda</taxon>
        <taxon>Crustacea</taxon>
        <taxon>Multicrustacea</taxon>
        <taxon>Malacostraca</taxon>
        <taxon>Eumalacostraca</taxon>
        <taxon>Peracarida</taxon>
        <taxon>Amphipoda</taxon>
        <taxon>Senticaudata</taxon>
        <taxon>Talitrida</taxon>
        <taxon>Talitroidea</taxon>
        <taxon>Hyalellidae</taxon>
        <taxon>Hyalella</taxon>
    </lineage>
</organism>
<dbReference type="PANTHER" id="PTHR10502:SF102">
    <property type="entry name" value="ANNEXIN B11"/>
    <property type="match status" value="1"/>
</dbReference>
<evidence type="ECO:0000313" key="7">
    <source>
        <dbReference type="EMBL" id="KAA0202160.1"/>
    </source>
</evidence>
<comment type="domain">
    <text evidence="6">A pair of annexin repeats may form one binding site for calcium and phospholipid.</text>
</comment>
<dbReference type="Proteomes" id="UP000711488">
    <property type="component" value="Unassembled WGS sequence"/>
</dbReference>
<protein>
    <recommendedName>
        <fullName evidence="6">Annexin</fullName>
    </recommendedName>
</protein>
<dbReference type="GO" id="GO:0005544">
    <property type="term" value="F:calcium-dependent phospholipid binding"/>
    <property type="evidence" value="ECO:0007669"/>
    <property type="project" value="UniProtKB-KW"/>
</dbReference>
<dbReference type="Gene3D" id="1.10.220.10">
    <property type="entry name" value="Annexin"/>
    <property type="match status" value="4"/>
</dbReference>
<evidence type="ECO:0000256" key="5">
    <source>
        <dbReference type="ARBA" id="ARBA00023302"/>
    </source>
</evidence>
<evidence type="ECO:0000256" key="6">
    <source>
        <dbReference type="RuleBase" id="RU003540"/>
    </source>
</evidence>
<accession>A0A6A0H8S5</accession>
<keyword evidence="3 6" id="KW-0106">Calcium</keyword>
<evidence type="ECO:0000256" key="4">
    <source>
        <dbReference type="ARBA" id="ARBA00023216"/>
    </source>
</evidence>
<dbReference type="AlphaFoldDB" id="A0A6A0H8S5"/>
<dbReference type="GO" id="GO:0005509">
    <property type="term" value="F:calcium ion binding"/>
    <property type="evidence" value="ECO:0007669"/>
    <property type="project" value="InterPro"/>
</dbReference>
<sequence length="295" mass="32754">MVNFDPSMDASMLRKAMKGLGTDEASIINILANRPNDQRQKISSAFKHAYGKDLVKELKSELSGKFERVVLAMMLPTTELLADHLHEAMKGVGTNEDTLVEILCTRNNSEIIELKSVYERKHGKPLQKSIESETSGHFSRLLVSMTTGARDEANTNLQLAPQLAQQLYTAGKVGTDEAEFNRILSYYSYPLLRAVFDEYKKIKAFCSVTSQGKSLIDAIKSEFSGDIQNGLIAVVSSIENRPQFFAKCLHDAMKGKDDALIRLIVTRAEIDLGTIKQDDTPDGDYKKMLIALVDG</sequence>
<dbReference type="PROSITE" id="PS51897">
    <property type="entry name" value="ANNEXIN_2"/>
    <property type="match status" value="3"/>
</dbReference>
<keyword evidence="4 6" id="KW-0041">Annexin</keyword>